<accession>A0AA92R658</accession>
<evidence type="ECO:0000313" key="2">
    <source>
        <dbReference type="Proteomes" id="UP000596337"/>
    </source>
</evidence>
<gene>
    <name evidence="1" type="ORF">JOS67_11025</name>
</gene>
<dbReference type="AlphaFoldDB" id="A0AA92R658"/>
<name>A0AA92R658_9VIBR</name>
<protein>
    <submittedName>
        <fullName evidence="1">Uncharacterized protein</fullName>
    </submittedName>
</protein>
<evidence type="ECO:0000313" key="1">
    <source>
        <dbReference type="EMBL" id="QRG82132.1"/>
    </source>
</evidence>
<dbReference type="RefSeq" id="WP_181869548.1">
    <property type="nucleotide sequence ID" value="NZ_CANLMF010000019.1"/>
</dbReference>
<reference evidence="1 2" key="1">
    <citation type="submission" date="2021-01" db="EMBL/GenBank/DDBJ databases">
        <title>Characterization of a novel blaVMB-2- harboring plasmid in Vibrio diabolicus.</title>
        <authorList>
            <person name="Liu M."/>
        </authorList>
    </citation>
    <scope>NUCLEOTIDE SEQUENCE [LARGE SCALE GENOMIC DNA]</scope>
    <source>
        <strain evidence="1 2">SLV18</strain>
    </source>
</reference>
<organism evidence="1 2">
    <name type="scientific">Vibrio diabolicus</name>
    <dbReference type="NCBI Taxonomy" id="50719"/>
    <lineage>
        <taxon>Bacteria</taxon>
        <taxon>Pseudomonadati</taxon>
        <taxon>Pseudomonadota</taxon>
        <taxon>Gammaproteobacteria</taxon>
        <taxon>Vibrionales</taxon>
        <taxon>Vibrionaceae</taxon>
        <taxon>Vibrio</taxon>
        <taxon>Vibrio diabolicus subgroup</taxon>
    </lineage>
</organism>
<sequence>MDIDRYFVAARLASRVIAALGKIVPHSLTLNLRRFIALKALHIRHQKSDSVS</sequence>
<dbReference type="Proteomes" id="UP000596337">
    <property type="component" value="Chromosome 1"/>
</dbReference>
<proteinExistence type="predicted"/>
<dbReference type="EMBL" id="CP069195">
    <property type="protein sequence ID" value="QRG82132.1"/>
    <property type="molecule type" value="Genomic_DNA"/>
</dbReference>